<keyword evidence="3" id="KW-0804">Transcription</keyword>
<keyword evidence="2 4" id="KW-0238">DNA-binding</keyword>
<dbReference type="InterPro" id="IPR036271">
    <property type="entry name" value="Tet_transcr_reg_TetR-rel_C_sf"/>
</dbReference>
<accession>A0ABX0CFI4</accession>
<evidence type="ECO:0000256" key="2">
    <source>
        <dbReference type="ARBA" id="ARBA00023125"/>
    </source>
</evidence>
<evidence type="ECO:0000256" key="4">
    <source>
        <dbReference type="PROSITE-ProRule" id="PRU00335"/>
    </source>
</evidence>
<sequence>MMTTQRGERTRKETDRKIMQATLAIALTKGVGGISIEEIARRSGVAKTTIYRRYNNADDLLRKISALEISSSPELAGLEPTRENLTLMLRRMVERYVSSVGVKAIGIILTSDDEFFQRLVQQAIRPEEETFATFFQRGIELERFRADLNAKFLFDTMLGSMIACEALRGSVDEDWPERMTAMVWPSIATNAPTER</sequence>
<evidence type="ECO:0000259" key="5">
    <source>
        <dbReference type="PROSITE" id="PS50977"/>
    </source>
</evidence>
<dbReference type="PROSITE" id="PS50977">
    <property type="entry name" value="HTH_TETR_2"/>
    <property type="match status" value="1"/>
</dbReference>
<dbReference type="Gene3D" id="1.10.357.10">
    <property type="entry name" value="Tetracycline Repressor, domain 2"/>
    <property type="match status" value="1"/>
</dbReference>
<evidence type="ECO:0000313" key="7">
    <source>
        <dbReference type="Proteomes" id="UP000475155"/>
    </source>
</evidence>
<dbReference type="Proteomes" id="UP000475155">
    <property type="component" value="Unassembled WGS sequence"/>
</dbReference>
<evidence type="ECO:0000313" key="6">
    <source>
        <dbReference type="EMBL" id="NEH11403.1"/>
    </source>
</evidence>
<evidence type="ECO:0000256" key="1">
    <source>
        <dbReference type="ARBA" id="ARBA00023015"/>
    </source>
</evidence>
<reference evidence="6 7" key="1">
    <citation type="submission" date="2019-10" db="EMBL/GenBank/DDBJ databases">
        <title>Bifidobacterium from non-human primates.</title>
        <authorList>
            <person name="Modesto M."/>
        </authorList>
    </citation>
    <scope>NUCLEOTIDE SEQUENCE [LARGE SCALE GENOMIC DNA]</scope>
    <source>
        <strain evidence="6 7">SMA1</strain>
    </source>
</reference>
<dbReference type="Pfam" id="PF00440">
    <property type="entry name" value="TetR_N"/>
    <property type="match status" value="1"/>
</dbReference>
<keyword evidence="1" id="KW-0805">Transcription regulation</keyword>
<dbReference type="InterPro" id="IPR001647">
    <property type="entry name" value="HTH_TetR"/>
</dbReference>
<comment type="caution">
    <text evidence="6">The sequence shown here is derived from an EMBL/GenBank/DDBJ whole genome shotgun (WGS) entry which is preliminary data.</text>
</comment>
<proteinExistence type="predicted"/>
<name>A0ABX0CFI4_9BIFI</name>
<dbReference type="EMBL" id="WHZU01000006">
    <property type="protein sequence ID" value="NEH11403.1"/>
    <property type="molecule type" value="Genomic_DNA"/>
</dbReference>
<gene>
    <name evidence="6" type="ORF">GFD18_04760</name>
</gene>
<dbReference type="PANTHER" id="PTHR30055">
    <property type="entry name" value="HTH-TYPE TRANSCRIPTIONAL REGULATOR RUTR"/>
    <property type="match status" value="1"/>
</dbReference>
<keyword evidence="7" id="KW-1185">Reference proteome</keyword>
<dbReference type="InterPro" id="IPR050109">
    <property type="entry name" value="HTH-type_TetR-like_transc_reg"/>
</dbReference>
<protein>
    <submittedName>
        <fullName evidence="6">TetR family transcriptional regulator</fullName>
    </submittedName>
</protein>
<dbReference type="PANTHER" id="PTHR30055:SF234">
    <property type="entry name" value="HTH-TYPE TRANSCRIPTIONAL REGULATOR BETI"/>
    <property type="match status" value="1"/>
</dbReference>
<dbReference type="SUPFAM" id="SSF46689">
    <property type="entry name" value="Homeodomain-like"/>
    <property type="match status" value="1"/>
</dbReference>
<organism evidence="6 7">
    <name type="scientific">Bifidobacterium saimiriisciurei</name>
    <dbReference type="NCBI Taxonomy" id="2661627"/>
    <lineage>
        <taxon>Bacteria</taxon>
        <taxon>Bacillati</taxon>
        <taxon>Actinomycetota</taxon>
        <taxon>Actinomycetes</taxon>
        <taxon>Bifidobacteriales</taxon>
        <taxon>Bifidobacteriaceae</taxon>
        <taxon>Bifidobacterium</taxon>
    </lineage>
</organism>
<dbReference type="SUPFAM" id="SSF48498">
    <property type="entry name" value="Tetracyclin repressor-like, C-terminal domain"/>
    <property type="match status" value="1"/>
</dbReference>
<feature type="domain" description="HTH tetR-type" evidence="5">
    <location>
        <begin position="12"/>
        <end position="72"/>
    </location>
</feature>
<dbReference type="InterPro" id="IPR009057">
    <property type="entry name" value="Homeodomain-like_sf"/>
</dbReference>
<dbReference type="Gene3D" id="1.10.10.60">
    <property type="entry name" value="Homeodomain-like"/>
    <property type="match status" value="1"/>
</dbReference>
<evidence type="ECO:0000256" key="3">
    <source>
        <dbReference type="ARBA" id="ARBA00023163"/>
    </source>
</evidence>
<feature type="DNA-binding region" description="H-T-H motif" evidence="4">
    <location>
        <begin position="35"/>
        <end position="54"/>
    </location>
</feature>